<sequence length="53" mass="5597">MIGKTPPLNLVPIEQSEGLEANLLGKLEYFNPAGSIKDRIAKAMIDDAAASGK</sequence>
<accession>A0A096B9T6</accession>
<keyword evidence="3" id="KW-1185">Reference proteome</keyword>
<dbReference type="PANTHER" id="PTHR10314">
    <property type="entry name" value="CYSTATHIONINE BETA-SYNTHASE"/>
    <property type="match status" value="1"/>
</dbReference>
<comment type="caution">
    <text evidence="2">The sequence shown here is derived from an EMBL/GenBank/DDBJ whole genome shotgun (WGS) entry which is preliminary data.</text>
</comment>
<organism evidence="2 3">
    <name type="scientific">Flavonifractor plautii 1_3_50AFAA</name>
    <dbReference type="NCBI Taxonomy" id="742738"/>
    <lineage>
        <taxon>Bacteria</taxon>
        <taxon>Bacillati</taxon>
        <taxon>Bacillota</taxon>
        <taxon>Clostridia</taxon>
        <taxon>Eubacteriales</taxon>
        <taxon>Oscillospiraceae</taxon>
        <taxon>Flavonifractor</taxon>
    </lineage>
</organism>
<evidence type="ECO:0008006" key="4">
    <source>
        <dbReference type="Google" id="ProtNLM"/>
    </source>
</evidence>
<evidence type="ECO:0000256" key="1">
    <source>
        <dbReference type="ARBA" id="ARBA00001933"/>
    </source>
</evidence>
<dbReference type="InterPro" id="IPR050214">
    <property type="entry name" value="Cys_Synth/Cystath_Beta-Synth"/>
</dbReference>
<dbReference type="AlphaFoldDB" id="A0A096B9T6"/>
<dbReference type="InterPro" id="IPR036052">
    <property type="entry name" value="TrpB-like_PALP_sf"/>
</dbReference>
<dbReference type="eggNOG" id="COG0031">
    <property type="taxonomic scope" value="Bacteria"/>
</dbReference>
<dbReference type="SUPFAM" id="SSF53686">
    <property type="entry name" value="Tryptophan synthase beta subunit-like PLP-dependent enzymes"/>
    <property type="match status" value="1"/>
</dbReference>
<dbReference type="HOGENOM" id="CLU_021018_2_6_9"/>
<dbReference type="EMBL" id="ADLO01000046">
    <property type="protein sequence ID" value="KGF56193.1"/>
    <property type="molecule type" value="Genomic_DNA"/>
</dbReference>
<name>A0A096B9T6_FLAPL</name>
<dbReference type="PROSITE" id="PS00901">
    <property type="entry name" value="CYS_SYNTHASE"/>
    <property type="match status" value="1"/>
</dbReference>
<gene>
    <name evidence="2" type="ORF">HMPREF9460_01240</name>
</gene>
<reference evidence="2 3" key="1">
    <citation type="submission" date="2011-08" db="EMBL/GenBank/DDBJ databases">
        <title>The Genome Sequence of Clostridium orbiscindens 1_3_50AFAA.</title>
        <authorList>
            <consortium name="The Broad Institute Genome Sequencing Platform"/>
            <person name="Earl A."/>
            <person name="Ward D."/>
            <person name="Feldgarden M."/>
            <person name="Gevers D."/>
            <person name="Daigneault M."/>
            <person name="Strauss J."/>
            <person name="Allen-Vercoe E."/>
            <person name="Young S.K."/>
            <person name="Zeng Q."/>
            <person name="Gargeya S."/>
            <person name="Fitzgerald M."/>
            <person name="Haas B."/>
            <person name="Abouelleil A."/>
            <person name="Alvarado L."/>
            <person name="Arachchi H.M."/>
            <person name="Berlin A."/>
            <person name="Brown A."/>
            <person name="Chapman S.B."/>
            <person name="Chen Z."/>
            <person name="Dunbar C."/>
            <person name="Freedman E."/>
            <person name="Gearin G."/>
            <person name="Gellesch M."/>
            <person name="Goldberg J."/>
            <person name="Griggs A."/>
            <person name="Gujja S."/>
            <person name="Heiman D."/>
            <person name="Howarth C."/>
            <person name="Larson L."/>
            <person name="Lui A."/>
            <person name="MacDonald P.J.P."/>
            <person name="Montmayeur A."/>
            <person name="Murphy C."/>
            <person name="Neiman D."/>
            <person name="Pearson M."/>
            <person name="Priest M."/>
            <person name="Roberts A."/>
            <person name="Saif S."/>
            <person name="Shea T."/>
            <person name="Shenoy N."/>
            <person name="Sisk P."/>
            <person name="Stolte C."/>
            <person name="Sykes S."/>
            <person name="Wortman J."/>
            <person name="Nusbaum C."/>
            <person name="Birren B."/>
        </authorList>
    </citation>
    <scope>NUCLEOTIDE SEQUENCE [LARGE SCALE GENOMIC DNA]</scope>
    <source>
        <strain evidence="2 3">1_3_50AFAA</strain>
    </source>
</reference>
<dbReference type="GO" id="GO:0006535">
    <property type="term" value="P:cysteine biosynthetic process from serine"/>
    <property type="evidence" value="ECO:0007669"/>
    <property type="project" value="InterPro"/>
</dbReference>
<evidence type="ECO:0000313" key="3">
    <source>
        <dbReference type="Proteomes" id="UP000029585"/>
    </source>
</evidence>
<dbReference type="InterPro" id="IPR001216">
    <property type="entry name" value="P-phosphate_BS"/>
</dbReference>
<protein>
    <recommendedName>
        <fullName evidence="4">Tryptophan synthase beta chain-like PALP domain-containing protein</fullName>
    </recommendedName>
</protein>
<dbReference type="PATRIC" id="fig|742738.3.peg.1286"/>
<dbReference type="Proteomes" id="UP000029585">
    <property type="component" value="Unassembled WGS sequence"/>
</dbReference>
<comment type="cofactor">
    <cofactor evidence="1">
        <name>pyridoxal 5'-phosphate</name>
        <dbReference type="ChEBI" id="CHEBI:597326"/>
    </cofactor>
</comment>
<proteinExistence type="predicted"/>
<evidence type="ECO:0000313" key="2">
    <source>
        <dbReference type="EMBL" id="KGF56193.1"/>
    </source>
</evidence>
<dbReference type="Gene3D" id="3.40.50.1100">
    <property type="match status" value="2"/>
</dbReference>